<gene>
    <name evidence="2" type="ORF">EDD31_1374</name>
</gene>
<organism evidence="2 3">
    <name type="scientific">Bogoriella caseilytica</name>
    <dbReference type="NCBI Taxonomy" id="56055"/>
    <lineage>
        <taxon>Bacteria</taxon>
        <taxon>Bacillati</taxon>
        <taxon>Actinomycetota</taxon>
        <taxon>Actinomycetes</taxon>
        <taxon>Micrococcales</taxon>
        <taxon>Bogoriellaceae</taxon>
        <taxon>Bogoriella</taxon>
    </lineage>
</organism>
<evidence type="ECO:0000313" key="2">
    <source>
        <dbReference type="EMBL" id="ROR73009.1"/>
    </source>
</evidence>
<proteinExistence type="predicted"/>
<sequence>MTPRRALTVLLAAPLLAGASAAAAFLLTGTHRRLGATRAEARMPLPGDGLLQCAVQNDRASTILAPPEDVWPWIAQLGQDKAGFYSFELLENLAGCQIHGATRIHAEWQHPAPGDPFPLHPEAVLRVAQVEPGQTLVVTSAGGRPPGDLDFEFTWAFHLAPELGPSGEPATRLHIRERYRPGPGVRPIIEVTSIISAVMTWRMMTRLQELAGRSRSAA</sequence>
<evidence type="ECO:0008006" key="4">
    <source>
        <dbReference type="Google" id="ProtNLM"/>
    </source>
</evidence>
<dbReference type="AlphaFoldDB" id="A0A3N2BCN5"/>
<feature type="signal peptide" evidence="1">
    <location>
        <begin position="1"/>
        <end position="24"/>
    </location>
</feature>
<evidence type="ECO:0000313" key="3">
    <source>
        <dbReference type="Proteomes" id="UP000280668"/>
    </source>
</evidence>
<feature type="chain" id="PRO_5039252796" description="Polyketide cyclase/dehydrase/lipid transport protein" evidence="1">
    <location>
        <begin position="25"/>
        <end position="218"/>
    </location>
</feature>
<accession>A0A3N2BCN5</accession>
<dbReference type="EMBL" id="RKHK01000001">
    <property type="protein sequence ID" value="ROR73009.1"/>
    <property type="molecule type" value="Genomic_DNA"/>
</dbReference>
<dbReference type="RefSeq" id="WP_123305252.1">
    <property type="nucleotide sequence ID" value="NZ_RKHK01000001.1"/>
</dbReference>
<evidence type="ECO:0000256" key="1">
    <source>
        <dbReference type="SAM" id="SignalP"/>
    </source>
</evidence>
<comment type="caution">
    <text evidence="2">The sequence shown here is derived from an EMBL/GenBank/DDBJ whole genome shotgun (WGS) entry which is preliminary data.</text>
</comment>
<dbReference type="Proteomes" id="UP000280668">
    <property type="component" value="Unassembled WGS sequence"/>
</dbReference>
<dbReference type="InterPro" id="IPR023393">
    <property type="entry name" value="START-like_dom_sf"/>
</dbReference>
<name>A0A3N2BCN5_9MICO</name>
<dbReference type="Gene3D" id="3.30.530.20">
    <property type="match status" value="1"/>
</dbReference>
<dbReference type="OrthoDB" id="3255669at2"/>
<dbReference type="SUPFAM" id="SSF55961">
    <property type="entry name" value="Bet v1-like"/>
    <property type="match status" value="1"/>
</dbReference>
<keyword evidence="1" id="KW-0732">Signal</keyword>
<reference evidence="2 3" key="1">
    <citation type="submission" date="2018-11" db="EMBL/GenBank/DDBJ databases">
        <title>Sequencing the genomes of 1000 actinobacteria strains.</title>
        <authorList>
            <person name="Klenk H.-P."/>
        </authorList>
    </citation>
    <scope>NUCLEOTIDE SEQUENCE [LARGE SCALE GENOMIC DNA]</scope>
    <source>
        <strain evidence="2 3">DSM 11294</strain>
    </source>
</reference>
<protein>
    <recommendedName>
        <fullName evidence="4">Polyketide cyclase/dehydrase/lipid transport protein</fullName>
    </recommendedName>
</protein>
<keyword evidence="3" id="KW-1185">Reference proteome</keyword>